<reference evidence="8 9" key="1">
    <citation type="journal article" date="2021" name="Environ. Microbiol.">
        <title>Gene family expansions and transcriptome signatures uncover fungal adaptations to wood decay.</title>
        <authorList>
            <person name="Hage H."/>
            <person name="Miyauchi S."/>
            <person name="Viragh M."/>
            <person name="Drula E."/>
            <person name="Min B."/>
            <person name="Chaduli D."/>
            <person name="Navarro D."/>
            <person name="Favel A."/>
            <person name="Norest M."/>
            <person name="Lesage-Meessen L."/>
            <person name="Balint B."/>
            <person name="Merenyi Z."/>
            <person name="de Eugenio L."/>
            <person name="Morin E."/>
            <person name="Martinez A.T."/>
            <person name="Baldrian P."/>
            <person name="Stursova M."/>
            <person name="Martinez M.J."/>
            <person name="Novotny C."/>
            <person name="Magnuson J.K."/>
            <person name="Spatafora J.W."/>
            <person name="Maurice S."/>
            <person name="Pangilinan J."/>
            <person name="Andreopoulos W."/>
            <person name="LaButti K."/>
            <person name="Hundley H."/>
            <person name="Na H."/>
            <person name="Kuo A."/>
            <person name="Barry K."/>
            <person name="Lipzen A."/>
            <person name="Henrissat B."/>
            <person name="Riley R."/>
            <person name="Ahrendt S."/>
            <person name="Nagy L.G."/>
            <person name="Grigoriev I.V."/>
            <person name="Martin F."/>
            <person name="Rosso M.N."/>
        </authorList>
    </citation>
    <scope>NUCLEOTIDE SEQUENCE [LARGE SCALE GENOMIC DNA]</scope>
    <source>
        <strain evidence="8 9">CIRM-BRFM 1785</strain>
    </source>
</reference>
<gene>
    <name evidence="8" type="ORF">C8Q71DRAFT_737642</name>
</gene>
<evidence type="ECO:0000259" key="7">
    <source>
        <dbReference type="PROSITE" id="PS51203"/>
    </source>
</evidence>
<evidence type="ECO:0000313" key="9">
    <source>
        <dbReference type="Proteomes" id="UP000814176"/>
    </source>
</evidence>
<dbReference type="InterPro" id="IPR037895">
    <property type="entry name" value="NUDCD1"/>
</dbReference>
<dbReference type="InterPro" id="IPR008978">
    <property type="entry name" value="HSP20-like_chaperone"/>
</dbReference>
<dbReference type="Gene3D" id="2.60.40.790">
    <property type="match status" value="1"/>
</dbReference>
<dbReference type="PANTHER" id="PTHR21664">
    <property type="entry name" value="CHRONIC MYELOGENOUS LEUKEMIA TUMOR ANTIGEN 66"/>
    <property type="match status" value="1"/>
</dbReference>
<dbReference type="CDD" id="cd06467">
    <property type="entry name" value="p23_NUDC_like"/>
    <property type="match status" value="1"/>
</dbReference>
<feature type="region of interest" description="Disordered" evidence="6">
    <location>
        <begin position="294"/>
        <end position="317"/>
    </location>
</feature>
<dbReference type="SUPFAM" id="SSF49764">
    <property type="entry name" value="HSP20-like chaperones"/>
    <property type="match status" value="1"/>
</dbReference>
<dbReference type="PANTHER" id="PTHR21664:SF1">
    <property type="entry name" value="NUDC DOMAIN-CONTAINING PROTEIN 1"/>
    <property type="match status" value="1"/>
</dbReference>
<keyword evidence="5" id="KW-0539">Nucleus</keyword>
<feature type="domain" description="CS" evidence="7">
    <location>
        <begin position="307"/>
        <end position="411"/>
    </location>
</feature>
<evidence type="ECO:0000256" key="3">
    <source>
        <dbReference type="ARBA" id="ARBA00018915"/>
    </source>
</evidence>
<sequence length="655" mass="70558">MSGFQPNRSLLNPRFEGYKLSPIAQEQAVAHYGLQYKPSQTNVSGRSHVTFQEVQSRISHNHLALCKQDESAAYIDGELRVVSIKLSEATLEPGIRLLYELPKPISSPDVDSPQPEYPSAGFLDSTSLFVSDGYGSLYALSIPSTGLAEIVGTFELAIPAVFGSSRGVVPFRIHHVAQTSPDAAVIILSSKHYPKDVQPVSNGTSSNRRAQHKSPEFDIWAARFTLPITPVADQTRSIDILWHRRGDDVPIYTFYDSARQSFMLVGASYRTIDIAPVPSYTPTADEVAPIPRANENLDDATPTNAPQKPPPYSWTQTSDSVTVAIPLPSSTPTDAIKVAFSLRTLTVFVRDTKPGGEGETPPPRYDMKPLWDHIQSATSMWTFDRAAERKYGVLTLHLDKAHEGTRWPQVFAVAGATAPALGASSMADDDEEVPETLDPSELYAIREALEKYTAALQSGEDASGLGLGRGVPSLAKEEMDEELDVNVGRTACVTCVGLDGGADSTSHGDEAPLQVLSTPFPGTDADRPSLVVKTGLDGLVYELGAPEEKPGWKHTATYSALAFVLASKRDTRSTYHVSSQAVFAFESGSRDLGGNVYVYRGAPAKEKWAKQAVLKVGGGSAGPLLGIGLVKVGPNAEPVIICLCEGELVLLRNVL</sequence>
<dbReference type="RefSeq" id="XP_047782859.1">
    <property type="nucleotide sequence ID" value="XM_047922609.1"/>
</dbReference>
<organism evidence="8 9">
    <name type="scientific">Rhodofomes roseus</name>
    <dbReference type="NCBI Taxonomy" id="34475"/>
    <lineage>
        <taxon>Eukaryota</taxon>
        <taxon>Fungi</taxon>
        <taxon>Dikarya</taxon>
        <taxon>Basidiomycota</taxon>
        <taxon>Agaricomycotina</taxon>
        <taxon>Agaricomycetes</taxon>
        <taxon>Polyporales</taxon>
        <taxon>Rhodofomes</taxon>
    </lineage>
</organism>
<accession>A0ABQ8KSJ9</accession>
<dbReference type="EMBL" id="JADCUA010000003">
    <property type="protein sequence ID" value="KAH9841560.1"/>
    <property type="molecule type" value="Genomic_DNA"/>
</dbReference>
<evidence type="ECO:0000256" key="5">
    <source>
        <dbReference type="ARBA" id="ARBA00023242"/>
    </source>
</evidence>
<evidence type="ECO:0000256" key="4">
    <source>
        <dbReference type="ARBA" id="ARBA00022490"/>
    </source>
</evidence>
<evidence type="ECO:0000256" key="6">
    <source>
        <dbReference type="SAM" id="MobiDB-lite"/>
    </source>
</evidence>
<comment type="caution">
    <text evidence="8">The sequence shown here is derived from an EMBL/GenBank/DDBJ whole genome shotgun (WGS) entry which is preliminary data.</text>
</comment>
<keyword evidence="9" id="KW-1185">Reference proteome</keyword>
<proteinExistence type="predicted"/>
<dbReference type="GeneID" id="72003341"/>
<dbReference type="Pfam" id="PF04969">
    <property type="entry name" value="CS"/>
    <property type="match status" value="1"/>
</dbReference>
<name>A0ABQ8KSJ9_9APHY</name>
<evidence type="ECO:0000313" key="8">
    <source>
        <dbReference type="EMBL" id="KAH9841560.1"/>
    </source>
</evidence>
<protein>
    <recommendedName>
        <fullName evidence="3">NudC domain-containing protein 1</fullName>
    </recommendedName>
</protein>
<dbReference type="Proteomes" id="UP000814176">
    <property type="component" value="Unassembled WGS sequence"/>
</dbReference>
<dbReference type="InterPro" id="IPR007052">
    <property type="entry name" value="CS_dom"/>
</dbReference>
<dbReference type="PROSITE" id="PS51203">
    <property type="entry name" value="CS"/>
    <property type="match status" value="1"/>
</dbReference>
<evidence type="ECO:0000256" key="2">
    <source>
        <dbReference type="ARBA" id="ARBA00004496"/>
    </source>
</evidence>
<keyword evidence="4" id="KW-0963">Cytoplasm</keyword>
<evidence type="ECO:0000256" key="1">
    <source>
        <dbReference type="ARBA" id="ARBA00004123"/>
    </source>
</evidence>
<comment type="subcellular location">
    <subcellularLocation>
        <location evidence="2">Cytoplasm</location>
    </subcellularLocation>
    <subcellularLocation>
        <location evidence="1">Nucleus</location>
    </subcellularLocation>
</comment>